<feature type="non-terminal residue" evidence="2">
    <location>
        <position position="82"/>
    </location>
</feature>
<evidence type="ECO:0000313" key="3">
    <source>
        <dbReference type="Proteomes" id="UP000014139"/>
    </source>
</evidence>
<feature type="compositionally biased region" description="Basic and acidic residues" evidence="1">
    <location>
        <begin position="52"/>
        <end position="73"/>
    </location>
</feature>
<evidence type="ECO:0000313" key="2">
    <source>
        <dbReference type="EMBL" id="EOD63830.1"/>
    </source>
</evidence>
<sequence>MHHDEQRHVAETGVERAVGEHAGVVAERDERLPRARETQAGQAIGEQAQVERVPDRDEHGGGQQDRERRREHQAGAPAATAA</sequence>
<reference evidence="2 3" key="1">
    <citation type="submission" date="2013-02" db="EMBL/GenBank/DDBJ databases">
        <title>Draft genome sequence of Amycolatopsis vancoresmycina strain DSM 44592T.</title>
        <authorList>
            <person name="Kumar S."/>
            <person name="Kaur N."/>
            <person name="Kaur C."/>
            <person name="Raghava G.P.S."/>
            <person name="Mayilraj S."/>
        </authorList>
    </citation>
    <scope>NUCLEOTIDE SEQUENCE [LARGE SCALE GENOMIC DNA]</scope>
    <source>
        <strain evidence="2 3">DSM 44592</strain>
    </source>
</reference>
<feature type="compositionally biased region" description="Basic and acidic residues" evidence="1">
    <location>
        <begin position="1"/>
        <end position="19"/>
    </location>
</feature>
<proteinExistence type="predicted"/>
<dbReference type="RefSeq" id="WP_004559375.1">
    <property type="nucleotide sequence ID" value="NZ_AOUO01000585.1"/>
</dbReference>
<name>R1HJT3_9PSEU</name>
<dbReference type="EMBL" id="AOUO01000585">
    <property type="protein sequence ID" value="EOD63830.1"/>
    <property type="molecule type" value="Genomic_DNA"/>
</dbReference>
<comment type="caution">
    <text evidence="2">The sequence shown here is derived from an EMBL/GenBank/DDBJ whole genome shotgun (WGS) entry which is preliminary data.</text>
</comment>
<organism evidence="2 3">
    <name type="scientific">Amycolatopsis vancoresmycina DSM 44592</name>
    <dbReference type="NCBI Taxonomy" id="1292037"/>
    <lineage>
        <taxon>Bacteria</taxon>
        <taxon>Bacillati</taxon>
        <taxon>Actinomycetota</taxon>
        <taxon>Actinomycetes</taxon>
        <taxon>Pseudonocardiales</taxon>
        <taxon>Pseudonocardiaceae</taxon>
        <taxon>Amycolatopsis</taxon>
    </lineage>
</organism>
<protein>
    <submittedName>
        <fullName evidence="2">Uncharacterized protein</fullName>
    </submittedName>
</protein>
<evidence type="ECO:0000256" key="1">
    <source>
        <dbReference type="SAM" id="MobiDB-lite"/>
    </source>
</evidence>
<feature type="compositionally biased region" description="Basic and acidic residues" evidence="1">
    <location>
        <begin position="26"/>
        <end position="37"/>
    </location>
</feature>
<feature type="region of interest" description="Disordered" evidence="1">
    <location>
        <begin position="1"/>
        <end position="82"/>
    </location>
</feature>
<accession>R1HJT3</accession>
<dbReference type="Proteomes" id="UP000014139">
    <property type="component" value="Unassembled WGS sequence"/>
</dbReference>
<gene>
    <name evidence="2" type="ORF">H480_34966</name>
</gene>
<keyword evidence="3" id="KW-1185">Reference proteome</keyword>
<dbReference type="AlphaFoldDB" id="R1HJT3"/>